<accession>A0A5B7G6D1</accession>
<dbReference type="Proteomes" id="UP000324222">
    <property type="component" value="Unassembled WGS sequence"/>
</dbReference>
<dbReference type="AlphaFoldDB" id="A0A5B7G6D1"/>
<gene>
    <name evidence="1" type="ORF">E2C01_049429</name>
</gene>
<keyword evidence="2" id="KW-1185">Reference proteome</keyword>
<protein>
    <submittedName>
        <fullName evidence="1">Uncharacterized protein</fullName>
    </submittedName>
</protein>
<proteinExistence type="predicted"/>
<comment type="caution">
    <text evidence="1">The sequence shown here is derived from an EMBL/GenBank/DDBJ whole genome shotgun (WGS) entry which is preliminary data.</text>
</comment>
<organism evidence="1 2">
    <name type="scientific">Portunus trituberculatus</name>
    <name type="common">Swimming crab</name>
    <name type="synonym">Neptunus trituberculatus</name>
    <dbReference type="NCBI Taxonomy" id="210409"/>
    <lineage>
        <taxon>Eukaryota</taxon>
        <taxon>Metazoa</taxon>
        <taxon>Ecdysozoa</taxon>
        <taxon>Arthropoda</taxon>
        <taxon>Crustacea</taxon>
        <taxon>Multicrustacea</taxon>
        <taxon>Malacostraca</taxon>
        <taxon>Eumalacostraca</taxon>
        <taxon>Eucarida</taxon>
        <taxon>Decapoda</taxon>
        <taxon>Pleocyemata</taxon>
        <taxon>Brachyura</taxon>
        <taxon>Eubrachyura</taxon>
        <taxon>Portunoidea</taxon>
        <taxon>Portunidae</taxon>
        <taxon>Portuninae</taxon>
        <taxon>Portunus</taxon>
    </lineage>
</organism>
<evidence type="ECO:0000313" key="1">
    <source>
        <dbReference type="EMBL" id="MPC55491.1"/>
    </source>
</evidence>
<dbReference type="EMBL" id="VSRR010013227">
    <property type="protein sequence ID" value="MPC55491.1"/>
    <property type="molecule type" value="Genomic_DNA"/>
</dbReference>
<sequence>MVAFTVTSDCAYHQQSGHQHTEGCLSRLMWRGIIPPRHRFSRGLAGAVNPLHCMTFRQLKRRA</sequence>
<evidence type="ECO:0000313" key="2">
    <source>
        <dbReference type="Proteomes" id="UP000324222"/>
    </source>
</evidence>
<reference evidence="1 2" key="1">
    <citation type="submission" date="2019-05" db="EMBL/GenBank/DDBJ databases">
        <title>Another draft genome of Portunus trituberculatus and its Hox gene families provides insights of decapod evolution.</title>
        <authorList>
            <person name="Jeong J.-H."/>
            <person name="Song I."/>
            <person name="Kim S."/>
            <person name="Choi T."/>
            <person name="Kim D."/>
            <person name="Ryu S."/>
            <person name="Kim W."/>
        </authorList>
    </citation>
    <scope>NUCLEOTIDE SEQUENCE [LARGE SCALE GENOMIC DNA]</scope>
    <source>
        <tissue evidence="1">Muscle</tissue>
    </source>
</reference>
<name>A0A5B7G6D1_PORTR</name>